<evidence type="ECO:0000313" key="8">
    <source>
        <dbReference type="EMBL" id="KAK1938068.1"/>
    </source>
</evidence>
<dbReference type="GO" id="GO:0005524">
    <property type="term" value="F:ATP binding"/>
    <property type="evidence" value="ECO:0007669"/>
    <property type="project" value="UniProtKB-UniRule"/>
</dbReference>
<feature type="transmembrane region" description="Helical" evidence="6">
    <location>
        <begin position="6"/>
        <end position="28"/>
    </location>
</feature>
<dbReference type="InterPro" id="IPR011009">
    <property type="entry name" value="Kinase-like_dom_sf"/>
</dbReference>
<feature type="transmembrane region" description="Helical" evidence="6">
    <location>
        <begin position="89"/>
        <end position="107"/>
    </location>
</feature>
<evidence type="ECO:0000256" key="6">
    <source>
        <dbReference type="SAM" id="Phobius"/>
    </source>
</evidence>
<name>A0AAD9GGP2_9STRA</name>
<dbReference type="Gene3D" id="1.10.510.10">
    <property type="entry name" value="Transferase(Phosphotransferase) domain 1"/>
    <property type="match status" value="1"/>
</dbReference>
<evidence type="ECO:0000259" key="7">
    <source>
        <dbReference type="PROSITE" id="PS50011"/>
    </source>
</evidence>
<accession>A0AAD9GGP2</accession>
<dbReference type="SUPFAM" id="SSF81321">
    <property type="entry name" value="Family A G protein-coupled receptor-like"/>
    <property type="match status" value="1"/>
</dbReference>
<keyword evidence="6" id="KW-1133">Transmembrane helix</keyword>
<reference evidence="8" key="1">
    <citation type="submission" date="2023-08" db="EMBL/GenBank/DDBJ databases">
        <title>Reference Genome Resource for the Citrus Pathogen Phytophthora citrophthora.</title>
        <authorList>
            <person name="Moller H."/>
            <person name="Coetzee B."/>
            <person name="Rose L.J."/>
            <person name="Van Niekerk J.M."/>
        </authorList>
    </citation>
    <scope>NUCLEOTIDE SEQUENCE</scope>
    <source>
        <strain evidence="8">STE-U-9442</strain>
    </source>
</reference>
<keyword evidence="1" id="KW-0808">Transferase</keyword>
<feature type="binding site" evidence="5">
    <location>
        <position position="357"/>
    </location>
    <ligand>
        <name>ATP</name>
        <dbReference type="ChEBI" id="CHEBI:30616"/>
    </ligand>
</feature>
<dbReference type="InterPro" id="IPR051681">
    <property type="entry name" value="Ser/Thr_Kinases-Pseudokinases"/>
</dbReference>
<feature type="domain" description="Protein kinase" evidence="7">
    <location>
        <begin position="330"/>
        <end position="650"/>
    </location>
</feature>
<keyword evidence="9" id="KW-1185">Reference proteome</keyword>
<dbReference type="InterPro" id="IPR000719">
    <property type="entry name" value="Prot_kinase_dom"/>
</dbReference>
<feature type="transmembrane region" description="Helical" evidence="6">
    <location>
        <begin position="156"/>
        <end position="181"/>
    </location>
</feature>
<protein>
    <submittedName>
        <fullName evidence="8">Serine/threonine-protein kinase/receptor</fullName>
    </submittedName>
</protein>
<keyword evidence="6" id="KW-0812">Transmembrane</keyword>
<proteinExistence type="predicted"/>
<dbReference type="InterPro" id="IPR017441">
    <property type="entry name" value="Protein_kinase_ATP_BS"/>
</dbReference>
<keyword evidence="4 5" id="KW-0067">ATP-binding</keyword>
<gene>
    <name evidence="8" type="ORF">P3T76_009218</name>
</gene>
<dbReference type="AlphaFoldDB" id="A0AAD9GGP2"/>
<keyword evidence="6" id="KW-0472">Membrane</keyword>
<feature type="transmembrane region" description="Helical" evidence="6">
    <location>
        <begin position="202"/>
        <end position="222"/>
    </location>
</feature>
<evidence type="ECO:0000256" key="2">
    <source>
        <dbReference type="ARBA" id="ARBA00022741"/>
    </source>
</evidence>
<keyword evidence="3 8" id="KW-0418">Kinase</keyword>
<dbReference type="EMBL" id="JASMQC010000018">
    <property type="protein sequence ID" value="KAK1938068.1"/>
    <property type="molecule type" value="Genomic_DNA"/>
</dbReference>
<evidence type="ECO:0000256" key="5">
    <source>
        <dbReference type="PROSITE-ProRule" id="PRU10141"/>
    </source>
</evidence>
<organism evidence="8 9">
    <name type="scientific">Phytophthora citrophthora</name>
    <dbReference type="NCBI Taxonomy" id="4793"/>
    <lineage>
        <taxon>Eukaryota</taxon>
        <taxon>Sar</taxon>
        <taxon>Stramenopiles</taxon>
        <taxon>Oomycota</taxon>
        <taxon>Peronosporomycetes</taxon>
        <taxon>Peronosporales</taxon>
        <taxon>Peronosporaceae</taxon>
        <taxon>Phytophthora</taxon>
    </lineage>
</organism>
<dbReference type="Gene3D" id="1.20.1070.10">
    <property type="entry name" value="Rhodopsin 7-helix transmembrane proteins"/>
    <property type="match status" value="1"/>
</dbReference>
<dbReference type="PANTHER" id="PTHR44329:SF288">
    <property type="entry name" value="MITOGEN-ACTIVATED PROTEIN KINASE KINASE KINASE 20"/>
    <property type="match status" value="1"/>
</dbReference>
<evidence type="ECO:0000256" key="4">
    <source>
        <dbReference type="ARBA" id="ARBA00022840"/>
    </source>
</evidence>
<sequence length="679" mass="74735">MVEWLATWHVVHWICLGVGAVSALFLLLHSVAFHRLKRRMADLLLSGIALADLIFVVVEALKQALNTSYFARFKREDDGEEDNYSTGDFILTLFGRFSFFMSFYWIANLSLLMRLGNLEALHVKRSVLLSSLASLIYGCMHAILPTLSGEDMNNSGAAYTVTTVLLSVMQAIPLLLIMANLRVVKKSRLNSSAQGRNVIRRLTGYCVCAAVLTLPYALVLILSQRLVGVGVVAETMNYVVPVANALLFGTSLSCCCCCATGSDTMLPIHEDKVGDHDTPSSSIDISAGAMTDGCGTPGSTGYAGVATTGGVLGLRDGHLAGGPIDEMMTEGPAVKIGEGSSAEVYKAQWLGITVALKCLRFQAGSSSEAELYMTHLAELRTEFLDEAVLAAQLRHPNITLFIKMGTYRGSLCLVNEYCARGSLRDVLQANPLMEWNTRVRLAFEAAKGLAFMHNREPIYLHRDLKASNILVTADWTAKIADFGIARIATDFTAKKQHISQKFSTFSTQSLRSLQSINESVVMMDDAASELMTTFAGTWRWNAPEIMKNPNECRFNRETDMYSFGVALWEILTNGAIPFGNVDFDHQVRQLVAVGERPALPPAYLRRAPPEFVEIICACWHQRPERRPSAQDVMLRLGSLSYTLSNGSEFYTSSQNTARFVFSDNYCQAMDSNQSCPGLW</sequence>
<evidence type="ECO:0000256" key="1">
    <source>
        <dbReference type="ARBA" id="ARBA00022679"/>
    </source>
</evidence>
<dbReference type="PANTHER" id="PTHR44329">
    <property type="entry name" value="SERINE/THREONINE-PROTEIN KINASE TNNI3K-RELATED"/>
    <property type="match status" value="1"/>
</dbReference>
<keyword evidence="2 5" id="KW-0547">Nucleotide-binding</keyword>
<dbReference type="InterPro" id="IPR008271">
    <property type="entry name" value="Ser/Thr_kinase_AS"/>
</dbReference>
<comment type="caution">
    <text evidence="8">The sequence shown here is derived from an EMBL/GenBank/DDBJ whole genome shotgun (WGS) entry which is preliminary data.</text>
</comment>
<dbReference type="PROSITE" id="PS50011">
    <property type="entry name" value="PROTEIN_KINASE_DOM"/>
    <property type="match status" value="1"/>
</dbReference>
<feature type="transmembrane region" description="Helical" evidence="6">
    <location>
        <begin position="40"/>
        <end position="58"/>
    </location>
</feature>
<evidence type="ECO:0000313" key="9">
    <source>
        <dbReference type="Proteomes" id="UP001259832"/>
    </source>
</evidence>
<dbReference type="Proteomes" id="UP001259832">
    <property type="component" value="Unassembled WGS sequence"/>
</dbReference>
<dbReference type="Pfam" id="PF00069">
    <property type="entry name" value="Pkinase"/>
    <property type="match status" value="1"/>
</dbReference>
<dbReference type="PROSITE" id="PS00108">
    <property type="entry name" value="PROTEIN_KINASE_ST"/>
    <property type="match status" value="1"/>
</dbReference>
<feature type="transmembrane region" description="Helical" evidence="6">
    <location>
        <begin position="127"/>
        <end position="144"/>
    </location>
</feature>
<dbReference type="PROSITE" id="PS00107">
    <property type="entry name" value="PROTEIN_KINASE_ATP"/>
    <property type="match status" value="1"/>
</dbReference>
<dbReference type="SMART" id="SM00220">
    <property type="entry name" value="S_TKc"/>
    <property type="match status" value="1"/>
</dbReference>
<evidence type="ECO:0000256" key="3">
    <source>
        <dbReference type="ARBA" id="ARBA00022777"/>
    </source>
</evidence>
<dbReference type="GO" id="GO:0004674">
    <property type="term" value="F:protein serine/threonine kinase activity"/>
    <property type="evidence" value="ECO:0007669"/>
    <property type="project" value="TreeGrafter"/>
</dbReference>
<dbReference type="SUPFAM" id="SSF56112">
    <property type="entry name" value="Protein kinase-like (PK-like)"/>
    <property type="match status" value="1"/>
</dbReference>